<feature type="binding site" evidence="8">
    <location>
        <position position="218"/>
    </location>
    <ligand>
        <name>NAD(+)</name>
        <dbReference type="ChEBI" id="CHEBI:57540"/>
    </ligand>
</feature>
<evidence type="ECO:0000259" key="9">
    <source>
        <dbReference type="SMART" id="SM01002"/>
    </source>
</evidence>
<organism evidence="11 12">
    <name type="scientific">Helicobacter mustelae (strain ATCC 43772 / CCUG 25715 / CIP 103759 / LMG 18044 / NCTC 12198 / R85-136P)</name>
    <name type="common">Campylobacter mustelae</name>
    <dbReference type="NCBI Taxonomy" id="679897"/>
    <lineage>
        <taxon>Bacteria</taxon>
        <taxon>Pseudomonadati</taxon>
        <taxon>Campylobacterota</taxon>
        <taxon>Epsilonproteobacteria</taxon>
        <taxon>Campylobacterales</taxon>
        <taxon>Helicobacteraceae</taxon>
        <taxon>Helicobacter</taxon>
    </lineage>
</organism>
<evidence type="ECO:0000256" key="2">
    <source>
        <dbReference type="ARBA" id="ARBA00012897"/>
    </source>
</evidence>
<proteinExistence type="inferred from homology"/>
<dbReference type="InterPro" id="IPR007698">
    <property type="entry name" value="AlaDH/PNT_NAD(H)-bd"/>
</dbReference>
<dbReference type="NCBIfam" id="TIGR00518">
    <property type="entry name" value="alaDH"/>
    <property type="match status" value="1"/>
</dbReference>
<feature type="active site" description="Proton donor/acceptor" evidence="6">
    <location>
        <position position="95"/>
    </location>
</feature>
<feature type="binding site" evidence="8">
    <location>
        <begin position="237"/>
        <end position="238"/>
    </location>
    <ligand>
        <name>NAD(+)</name>
        <dbReference type="ChEBI" id="CHEBI:57540"/>
    </ligand>
</feature>
<dbReference type="InterPro" id="IPR007886">
    <property type="entry name" value="AlaDH/PNT_N"/>
</dbReference>
<dbReference type="SUPFAM" id="SSF52283">
    <property type="entry name" value="Formate/glycerate dehydrogenase catalytic domain-like"/>
    <property type="match status" value="1"/>
</dbReference>
<dbReference type="EMBL" id="FN555004">
    <property type="protein sequence ID" value="CBG39388.1"/>
    <property type="molecule type" value="Genomic_DNA"/>
</dbReference>
<keyword evidence="8" id="KW-0547">Nucleotide-binding</keyword>
<dbReference type="InterPro" id="IPR008141">
    <property type="entry name" value="Ala_DH"/>
</dbReference>
<accession>D3UFW7</accession>
<name>D3UFW7_HELM1</name>
<dbReference type="GO" id="GO:0000286">
    <property type="term" value="F:alanine dehydrogenase activity"/>
    <property type="evidence" value="ECO:0007669"/>
    <property type="project" value="UniProtKB-UniRule"/>
</dbReference>
<evidence type="ECO:0000256" key="8">
    <source>
        <dbReference type="PIRSR" id="PIRSR000183-3"/>
    </source>
</evidence>
<dbReference type="PROSITE" id="PS00837">
    <property type="entry name" value="ALADH_PNT_2"/>
    <property type="match status" value="1"/>
</dbReference>
<reference evidence="11 12" key="1">
    <citation type="journal article" date="2010" name="BMC Genomics">
        <title>Comparative genomics and proteomics of Helicobacter mustelae, an ulcerogenic and carcinogenic gastric pathogen.</title>
        <authorList>
            <person name="O'Toole P.W."/>
            <person name="Snelling W.J."/>
            <person name="Canchaya C."/>
            <person name="Forde B.M."/>
            <person name="Hardie K.R."/>
            <person name="Josenhans C."/>
            <person name="Graham R.L.J."/>
            <person name="McMullan G."/>
            <person name="Parkhill J."/>
            <person name="Belda E."/>
            <person name="Bentley S.D."/>
        </authorList>
    </citation>
    <scope>NUCLEOTIDE SEQUENCE [LARGE SCALE GENOMIC DNA]</scope>
    <source>
        <strain evidence="12">ATCC 43772 / LMG 18044 / NCTC 12198 / 12198</strain>
    </source>
</reference>
<evidence type="ECO:0000259" key="10">
    <source>
        <dbReference type="SMART" id="SM01003"/>
    </source>
</evidence>
<dbReference type="GO" id="GO:0000166">
    <property type="term" value="F:nucleotide binding"/>
    <property type="evidence" value="ECO:0007669"/>
    <property type="project" value="UniProtKB-KW"/>
</dbReference>
<evidence type="ECO:0000256" key="1">
    <source>
        <dbReference type="ARBA" id="ARBA00005689"/>
    </source>
</evidence>
<feature type="active site" description="Proton donor/acceptor" evidence="6">
    <location>
        <position position="268"/>
    </location>
</feature>
<feature type="binding site" evidence="8">
    <location>
        <position position="196"/>
    </location>
    <ligand>
        <name>NAD(+)</name>
        <dbReference type="ChEBI" id="CHEBI:57540"/>
    </ligand>
</feature>
<dbReference type="CDD" id="cd05305">
    <property type="entry name" value="L-AlaDH"/>
    <property type="match status" value="1"/>
</dbReference>
<dbReference type="FunFam" id="3.40.50.720:FF:000049">
    <property type="entry name" value="Alanine dehydrogenase"/>
    <property type="match status" value="1"/>
</dbReference>
<dbReference type="RefSeq" id="WP_013022483.1">
    <property type="nucleotide sequence ID" value="NC_013949.1"/>
</dbReference>
<dbReference type="KEGG" id="hms:HMU01260"/>
<dbReference type="InterPro" id="IPR036291">
    <property type="entry name" value="NAD(P)-bd_dom_sf"/>
</dbReference>
<dbReference type="STRING" id="679897.HMU01260"/>
<feature type="binding site" evidence="8">
    <location>
        <position position="132"/>
    </location>
    <ligand>
        <name>NAD(+)</name>
        <dbReference type="ChEBI" id="CHEBI:57540"/>
    </ligand>
</feature>
<dbReference type="SUPFAM" id="SSF51735">
    <property type="entry name" value="NAD(P)-binding Rossmann-fold domains"/>
    <property type="match status" value="1"/>
</dbReference>
<evidence type="ECO:0000313" key="12">
    <source>
        <dbReference type="Proteomes" id="UP000001522"/>
    </source>
</evidence>
<comment type="catalytic activity">
    <reaction evidence="5">
        <text>L-alanine + NAD(+) + H2O = pyruvate + NH4(+) + NADH + H(+)</text>
        <dbReference type="Rhea" id="RHEA:18405"/>
        <dbReference type="ChEBI" id="CHEBI:15361"/>
        <dbReference type="ChEBI" id="CHEBI:15377"/>
        <dbReference type="ChEBI" id="CHEBI:15378"/>
        <dbReference type="ChEBI" id="CHEBI:28938"/>
        <dbReference type="ChEBI" id="CHEBI:57540"/>
        <dbReference type="ChEBI" id="CHEBI:57945"/>
        <dbReference type="ChEBI" id="CHEBI:57972"/>
        <dbReference type="EC" id="1.4.1.1"/>
    </reaction>
</comment>
<keyword evidence="4 5" id="KW-0520">NAD</keyword>
<keyword evidence="12" id="KW-1185">Reference proteome</keyword>
<dbReference type="Proteomes" id="UP000001522">
    <property type="component" value="Chromosome"/>
</dbReference>
<dbReference type="AlphaFoldDB" id="D3UFW7"/>
<evidence type="ECO:0000256" key="6">
    <source>
        <dbReference type="PIRSR" id="PIRSR000183-1"/>
    </source>
</evidence>
<evidence type="ECO:0000256" key="4">
    <source>
        <dbReference type="ARBA" id="ARBA00023027"/>
    </source>
</evidence>
<evidence type="ECO:0000313" key="11">
    <source>
        <dbReference type="EMBL" id="CBG39388.1"/>
    </source>
</evidence>
<evidence type="ECO:0000256" key="3">
    <source>
        <dbReference type="ARBA" id="ARBA00023002"/>
    </source>
</evidence>
<evidence type="ECO:0000256" key="7">
    <source>
        <dbReference type="PIRSR" id="PIRSR000183-2"/>
    </source>
</evidence>
<feature type="binding site" evidence="7">
    <location>
        <position position="74"/>
    </location>
    <ligand>
        <name>substrate</name>
    </ligand>
</feature>
<evidence type="ECO:0000256" key="5">
    <source>
        <dbReference type="PIRNR" id="PIRNR000183"/>
    </source>
</evidence>
<dbReference type="Pfam" id="PF05222">
    <property type="entry name" value="AlaDh_PNT_N"/>
    <property type="match status" value="1"/>
</dbReference>
<feature type="binding site" evidence="7">
    <location>
        <position position="15"/>
    </location>
    <ligand>
        <name>substrate</name>
    </ligand>
</feature>
<dbReference type="eggNOG" id="COG0686">
    <property type="taxonomic scope" value="Bacteria"/>
</dbReference>
<gene>
    <name evidence="11" type="primary">ald</name>
    <name evidence="11" type="ordered locus">HMU01260</name>
</gene>
<dbReference type="PANTHER" id="PTHR42795:SF1">
    <property type="entry name" value="ALANINE DEHYDROGENASE"/>
    <property type="match status" value="1"/>
</dbReference>
<feature type="domain" description="Alanine dehydrogenase/pyridine nucleotide transhydrogenase N-terminal" evidence="10">
    <location>
        <begin position="4"/>
        <end position="135"/>
    </location>
</feature>
<dbReference type="GO" id="GO:0042853">
    <property type="term" value="P:L-alanine catabolic process"/>
    <property type="evidence" value="ECO:0007669"/>
    <property type="project" value="InterPro"/>
</dbReference>
<keyword evidence="3 5" id="KW-0560">Oxidoreductase</keyword>
<feature type="domain" description="Alanine dehydrogenase/pyridine nucleotide transhydrogenase NAD(H)-binding" evidence="9">
    <location>
        <begin position="147"/>
        <end position="295"/>
    </location>
</feature>
<dbReference type="PIRSF" id="PIRSF000183">
    <property type="entry name" value="Alanine_dh"/>
    <property type="match status" value="1"/>
</dbReference>
<dbReference type="HOGENOM" id="CLU_003376_3_0_7"/>
<protein>
    <recommendedName>
        <fullName evidence="2 5">Alanine dehydrogenase</fullName>
        <ecNumber evidence="2 5">1.4.1.1</ecNumber>
    </recommendedName>
</protein>
<feature type="binding site" evidence="8">
    <location>
        <begin position="265"/>
        <end position="268"/>
    </location>
    <ligand>
        <name>NAD(+)</name>
        <dbReference type="ChEBI" id="CHEBI:57540"/>
    </ligand>
</feature>
<feature type="binding site" evidence="8">
    <location>
        <begin position="296"/>
        <end position="299"/>
    </location>
    <ligand>
        <name>NAD(+)</name>
        <dbReference type="ChEBI" id="CHEBI:57540"/>
    </ligand>
</feature>
<dbReference type="SMART" id="SM01003">
    <property type="entry name" value="AlaDh_PNT_N"/>
    <property type="match status" value="1"/>
</dbReference>
<comment type="similarity">
    <text evidence="1 5">Belongs to the AlaDH/PNT family.</text>
</comment>
<dbReference type="EC" id="1.4.1.1" evidence="2 5"/>
<dbReference type="InterPro" id="IPR008143">
    <property type="entry name" value="Ala_DH/PNT_CS2"/>
</dbReference>
<sequence>MIIGCPKEIKNQEYRVGLTPANVAEYKEHGHEIYVERGAGVAIGFEDGDYERSGAILTDKKTLFEKAQMIIKVKEPIKEEYHFFKEGQILYTYLHLAADRELTDMLLEKKITAIAYETIKVGNLLPCLVPMSSIAGRLSVIQAAKYSEKTFGGGGILLSGVPGTQNGKVTILGGGGVGFNAAQIAAGIGAEVRVLDIDVNRLAYIDQIFDMRIKTLFSNRGNLLECLKDTDVLIGAVLIPGAKAPKLLKKEDLKFMKKGAVVVDVAIDQGGCFETSHATTHDNPVFEVDGVVHYCVANMPGAVAKTATLALTDTTLPYGLMIANLGAKEACLKNPAILQGLNTYQGKITYQGVSQSFNLPYTPADSLLQ</sequence>
<dbReference type="PANTHER" id="PTHR42795">
    <property type="entry name" value="ALANINE DEHYDROGENASE"/>
    <property type="match status" value="1"/>
</dbReference>
<dbReference type="GO" id="GO:0005886">
    <property type="term" value="C:plasma membrane"/>
    <property type="evidence" value="ECO:0007669"/>
    <property type="project" value="TreeGrafter"/>
</dbReference>
<dbReference type="Gene3D" id="3.40.50.720">
    <property type="entry name" value="NAD(P)-binding Rossmann-like Domain"/>
    <property type="match status" value="2"/>
</dbReference>
<feature type="binding site" evidence="8">
    <location>
        <position position="201"/>
    </location>
    <ligand>
        <name>NAD(+)</name>
        <dbReference type="ChEBI" id="CHEBI:57540"/>
    </ligand>
</feature>
<dbReference type="Pfam" id="PF01262">
    <property type="entry name" value="AlaDh_PNT_C"/>
    <property type="match status" value="1"/>
</dbReference>
<dbReference type="SMART" id="SM01002">
    <property type="entry name" value="AlaDh_PNT_C"/>
    <property type="match status" value="1"/>
</dbReference>